<gene>
    <name evidence="1" type="ORF">S12H4_28461</name>
</gene>
<evidence type="ECO:0000313" key="1">
    <source>
        <dbReference type="EMBL" id="GAJ02631.1"/>
    </source>
</evidence>
<comment type="caution">
    <text evidence="1">The sequence shown here is derived from an EMBL/GenBank/DDBJ whole genome shotgun (WGS) entry which is preliminary data.</text>
</comment>
<reference evidence="1" key="1">
    <citation type="journal article" date="2014" name="Front. Microbiol.">
        <title>High frequency of phylogenetically diverse reductive dehalogenase-homologous genes in deep subseafloor sedimentary metagenomes.</title>
        <authorList>
            <person name="Kawai M."/>
            <person name="Futagami T."/>
            <person name="Toyoda A."/>
            <person name="Takaki Y."/>
            <person name="Nishi S."/>
            <person name="Hori S."/>
            <person name="Arai W."/>
            <person name="Tsubouchi T."/>
            <person name="Morono Y."/>
            <person name="Uchiyama I."/>
            <person name="Ito T."/>
            <person name="Fujiyama A."/>
            <person name="Inagaki F."/>
            <person name="Takami H."/>
        </authorList>
    </citation>
    <scope>NUCLEOTIDE SEQUENCE</scope>
    <source>
        <strain evidence="1">Expedition CK06-06</strain>
    </source>
</reference>
<dbReference type="AlphaFoldDB" id="X1URX1"/>
<sequence length="53" mass="6162">MFVTEITGMMSVMRSIHNMNQLKNNTILLFWSHLKLLLEYLLKSVDKHIGSKG</sequence>
<organism evidence="1">
    <name type="scientific">marine sediment metagenome</name>
    <dbReference type="NCBI Taxonomy" id="412755"/>
    <lineage>
        <taxon>unclassified sequences</taxon>
        <taxon>metagenomes</taxon>
        <taxon>ecological metagenomes</taxon>
    </lineage>
</organism>
<proteinExistence type="predicted"/>
<name>X1URX1_9ZZZZ</name>
<accession>X1URX1</accession>
<protein>
    <submittedName>
        <fullName evidence="1">Uncharacterized protein</fullName>
    </submittedName>
</protein>
<dbReference type="EMBL" id="BARW01016329">
    <property type="protein sequence ID" value="GAJ02631.1"/>
    <property type="molecule type" value="Genomic_DNA"/>
</dbReference>